<dbReference type="SUPFAM" id="SSF55166">
    <property type="entry name" value="Hedgehog/DD-peptidase"/>
    <property type="match status" value="1"/>
</dbReference>
<keyword evidence="3" id="KW-0472">Membrane</keyword>
<feature type="region of interest" description="Disordered" evidence="2">
    <location>
        <begin position="59"/>
        <end position="98"/>
    </location>
</feature>
<keyword evidence="1" id="KW-0175">Coiled coil</keyword>
<dbReference type="GO" id="GO:0004180">
    <property type="term" value="F:carboxypeptidase activity"/>
    <property type="evidence" value="ECO:0007669"/>
    <property type="project" value="UniProtKB-KW"/>
</dbReference>
<dbReference type="STRING" id="183763.LP52_25110"/>
<evidence type="ECO:0000313" key="5">
    <source>
        <dbReference type="EMBL" id="KIH96428.1"/>
    </source>
</evidence>
<comment type="caution">
    <text evidence="5">The sequence shown here is derived from an EMBL/GenBank/DDBJ whole genome shotgun (WGS) entry which is preliminary data.</text>
</comment>
<accession>A0A0C2FZD9</accession>
<dbReference type="OrthoDB" id="5496837at2"/>
<dbReference type="EMBL" id="JROO01000069">
    <property type="protein sequence ID" value="KIH96428.1"/>
    <property type="molecule type" value="Genomic_DNA"/>
</dbReference>
<evidence type="ECO:0000256" key="1">
    <source>
        <dbReference type="SAM" id="Coils"/>
    </source>
</evidence>
<gene>
    <name evidence="5" type="ORF">LP52_25110</name>
</gene>
<keyword evidence="6" id="KW-1185">Reference proteome</keyword>
<keyword evidence="3" id="KW-0812">Transmembrane</keyword>
<sequence length="380" mass="42298">MPFFLDSTRRTDRVQRIGSSKSPLPLLARLRRHGALSVIAVLITALFLVPGAQTALAPVTSPASADSDLDELKKKADKAKEDLEEATDEYTAKEDELDDAQDELVSTLHDLQQTELRLSEMREPLAQLGSTLYKRPNAGVLGILTSGKLNQDLQVESHVLKLSDDREAMMDKASDLRDEQSDLATQAQELQTETQLKRVQLEDDLEDLRAKSEKSTNRLEKLLEDRGLDPEAYFAGVECDPSVAENASGHPNGLLPQNALCGLHQDGESLRADAAVDFLEMNKAYTEKFGEGMCLTSTYRDLSKQQSLYATKPPGMAAVPGTSNHGWGLAVDLCGGVQNQSSAQFQWLEENSRQWNWFHPQWAYSNPFEPWHWEYDAEHG</sequence>
<dbReference type="InterPro" id="IPR009045">
    <property type="entry name" value="Zn_M74/Hedgehog-like"/>
</dbReference>
<reference evidence="6" key="1">
    <citation type="journal article" date="2015" name="Chem. Biol.">
        <title>Structure, bioactivity, and resistance mechanism of streptomonomicin, an unusual lasso Peptide from an understudied halophilic actinomycete.</title>
        <authorList>
            <person name="Metelev M."/>
            <person name="Tietz J.I."/>
            <person name="Melby J.O."/>
            <person name="Blair P.M."/>
            <person name="Zhu L."/>
            <person name="Livnat I."/>
            <person name="Severinov K."/>
            <person name="Mitchell D.A."/>
        </authorList>
    </citation>
    <scope>NUCLEOTIDE SEQUENCE [LARGE SCALE GENOMIC DNA]</scope>
    <source>
        <strain evidence="6">YIM 90003</strain>
    </source>
</reference>
<protein>
    <submittedName>
        <fullName evidence="5">Peptidase M15B and M15C DD-carboxypeptidase VanY/endolysin</fullName>
    </submittedName>
</protein>
<dbReference type="CDD" id="cd14814">
    <property type="entry name" value="Peptidase_M15"/>
    <property type="match status" value="1"/>
</dbReference>
<dbReference type="Pfam" id="PF02557">
    <property type="entry name" value="VanY"/>
    <property type="match status" value="1"/>
</dbReference>
<evidence type="ECO:0000256" key="3">
    <source>
        <dbReference type="SAM" id="Phobius"/>
    </source>
</evidence>
<dbReference type="Gene3D" id="3.30.1380.10">
    <property type="match status" value="1"/>
</dbReference>
<proteinExistence type="predicted"/>
<keyword evidence="5" id="KW-0378">Hydrolase</keyword>
<dbReference type="Proteomes" id="UP000031675">
    <property type="component" value="Unassembled WGS sequence"/>
</dbReference>
<dbReference type="InterPro" id="IPR003709">
    <property type="entry name" value="VanY-like_core_dom"/>
</dbReference>
<name>A0A0C2FZD9_9ACTN</name>
<dbReference type="PANTHER" id="PTHR34385:SF1">
    <property type="entry name" value="PEPTIDOGLYCAN L-ALANYL-D-GLUTAMATE ENDOPEPTIDASE CWLK"/>
    <property type="match status" value="1"/>
</dbReference>
<keyword evidence="5" id="KW-0645">Protease</keyword>
<feature type="coiled-coil region" evidence="1">
    <location>
        <begin position="159"/>
        <end position="225"/>
    </location>
</feature>
<dbReference type="Gene3D" id="1.10.287.1490">
    <property type="match status" value="1"/>
</dbReference>
<dbReference type="GO" id="GO:0006508">
    <property type="term" value="P:proteolysis"/>
    <property type="evidence" value="ECO:0007669"/>
    <property type="project" value="InterPro"/>
</dbReference>
<dbReference type="InterPro" id="IPR052179">
    <property type="entry name" value="DD-CPase-like"/>
</dbReference>
<dbReference type="AlphaFoldDB" id="A0A0C2FZD9"/>
<evidence type="ECO:0000313" key="6">
    <source>
        <dbReference type="Proteomes" id="UP000031675"/>
    </source>
</evidence>
<keyword evidence="3" id="KW-1133">Transmembrane helix</keyword>
<feature type="compositionally biased region" description="Basic and acidic residues" evidence="2">
    <location>
        <begin position="70"/>
        <end position="81"/>
    </location>
</feature>
<feature type="transmembrane region" description="Helical" evidence="3">
    <location>
        <begin position="34"/>
        <end position="52"/>
    </location>
</feature>
<evidence type="ECO:0000256" key="2">
    <source>
        <dbReference type="SAM" id="MobiDB-lite"/>
    </source>
</evidence>
<organism evidence="5 6">
    <name type="scientific">Streptomonospora alba</name>
    <dbReference type="NCBI Taxonomy" id="183763"/>
    <lineage>
        <taxon>Bacteria</taxon>
        <taxon>Bacillati</taxon>
        <taxon>Actinomycetota</taxon>
        <taxon>Actinomycetes</taxon>
        <taxon>Streptosporangiales</taxon>
        <taxon>Nocardiopsidaceae</taxon>
        <taxon>Streptomonospora</taxon>
    </lineage>
</organism>
<feature type="domain" description="D-alanyl-D-alanine carboxypeptidase-like core" evidence="4">
    <location>
        <begin position="268"/>
        <end position="375"/>
    </location>
</feature>
<dbReference type="PANTHER" id="PTHR34385">
    <property type="entry name" value="D-ALANYL-D-ALANINE CARBOXYPEPTIDASE"/>
    <property type="match status" value="1"/>
</dbReference>
<keyword evidence="5" id="KW-0121">Carboxypeptidase</keyword>
<evidence type="ECO:0000259" key="4">
    <source>
        <dbReference type="Pfam" id="PF02557"/>
    </source>
</evidence>